<evidence type="ECO:0000259" key="1">
    <source>
        <dbReference type="SMART" id="SM00834"/>
    </source>
</evidence>
<accession>A0A4P9UP43</accession>
<dbReference type="NCBIfam" id="TIGR02605">
    <property type="entry name" value="CxxC_CxxC_SSSS"/>
    <property type="match status" value="1"/>
</dbReference>
<protein>
    <submittedName>
        <fullName evidence="2">Zinc ribbon domain-containing protein</fullName>
    </submittedName>
</protein>
<sequence>MPLYDYKCPKHGIFHDLATFEESSAPQACPHCQTSSPRIIMIPPEVLAMAPDKRKAMSINEKSRHEPVFSTADSREDQILEHKHTKNCGCSSNKGLLLKHPDRSSLRQQVILMQDGSKVFPSQRPWMISH</sequence>
<dbReference type="RefSeq" id="WP_017839897.1">
    <property type="nucleotide sequence ID" value="NZ_CP035467.1"/>
</dbReference>
<reference evidence="3" key="1">
    <citation type="journal article" date="2019" name="J. Bacteriol.">
        <title>A Mutagenic Screen Identifies a TonB-Dependent Receptor Required for the Lanthanide Metal Switch in the Type I Methanotroph 'Methylotuvimicrobium buryatense' 5GB1C.</title>
        <authorList>
            <person name="Groom J.D."/>
            <person name="Ford S.M."/>
            <person name="Pesesky M.W."/>
            <person name="Lidstrom M.E."/>
        </authorList>
    </citation>
    <scope>NUCLEOTIDE SEQUENCE [LARGE SCALE GENOMIC DNA]</scope>
    <source>
        <strain evidence="3">5GB1C</strain>
    </source>
</reference>
<gene>
    <name evidence="2" type="ORF">EQU24_08480</name>
</gene>
<dbReference type="KEGG" id="mbur:EQU24_08480"/>
<dbReference type="SMART" id="SM00834">
    <property type="entry name" value="CxxC_CXXC_SSSS"/>
    <property type="match status" value="1"/>
</dbReference>
<dbReference type="EMBL" id="CP035467">
    <property type="protein sequence ID" value="QCW82270.1"/>
    <property type="molecule type" value="Genomic_DNA"/>
</dbReference>
<dbReference type="AlphaFoldDB" id="A0A4P9UP43"/>
<feature type="domain" description="Putative regulatory protein FmdB zinc ribbon" evidence="1">
    <location>
        <begin position="1"/>
        <end position="41"/>
    </location>
</feature>
<dbReference type="Proteomes" id="UP000305881">
    <property type="component" value="Chromosome"/>
</dbReference>
<evidence type="ECO:0000313" key="2">
    <source>
        <dbReference type="EMBL" id="QCW82270.1"/>
    </source>
</evidence>
<dbReference type="Pfam" id="PF09723">
    <property type="entry name" value="Zn_ribbon_8"/>
    <property type="match status" value="1"/>
</dbReference>
<organism evidence="2 3">
    <name type="scientific">Methylotuvimicrobium buryatense</name>
    <name type="common">Methylomicrobium buryatense</name>
    <dbReference type="NCBI Taxonomy" id="95641"/>
    <lineage>
        <taxon>Bacteria</taxon>
        <taxon>Pseudomonadati</taxon>
        <taxon>Pseudomonadota</taxon>
        <taxon>Gammaproteobacteria</taxon>
        <taxon>Methylococcales</taxon>
        <taxon>Methylococcaceae</taxon>
        <taxon>Methylotuvimicrobium</taxon>
    </lineage>
</organism>
<dbReference type="InterPro" id="IPR013429">
    <property type="entry name" value="Regulatory_FmdB_Zinc_ribbon"/>
</dbReference>
<name>A0A4P9UP43_METBY</name>
<dbReference type="OrthoDB" id="9813321at2"/>
<dbReference type="STRING" id="675511.GCA_000341735_01328"/>
<keyword evidence="3" id="KW-1185">Reference proteome</keyword>
<evidence type="ECO:0000313" key="3">
    <source>
        <dbReference type="Proteomes" id="UP000305881"/>
    </source>
</evidence>
<proteinExistence type="predicted"/>